<dbReference type="HAMAP" id="MF_00601">
    <property type="entry name" value="EutC"/>
    <property type="match status" value="1"/>
</dbReference>
<dbReference type="InterPro" id="IPR009246">
    <property type="entry name" value="EutC"/>
</dbReference>
<dbReference type="EMBL" id="CP026095">
    <property type="protein sequence ID" value="AZV43781.1"/>
    <property type="molecule type" value="Genomic_DNA"/>
</dbReference>
<dbReference type="KEGG" id="pasa:BAOM_3172"/>
<reference evidence="2 3" key="1">
    <citation type="submission" date="2018-01" db="EMBL/GenBank/DDBJ databases">
        <title>Bacillus asahii Genome sequencing and assembly.</title>
        <authorList>
            <person name="Jiang H."/>
            <person name="Feng Y."/>
            <person name="Zhao F."/>
            <person name="Lin X."/>
        </authorList>
    </citation>
    <scope>NUCLEOTIDE SEQUENCE [LARGE SCALE GENOMIC DNA]</scope>
    <source>
        <strain evidence="2 3">OM18</strain>
    </source>
</reference>
<accession>A0A3T0KUB0</accession>
<comment type="similarity">
    <text evidence="1">Belongs to the EutC family.</text>
</comment>
<comment type="subunit">
    <text evidence="1">The basic unit is a heterodimer which dimerizes to form tetramers. The heterotetramers trimerize; 6 large subunits form a core ring with 6 small subunits projecting outwards.</text>
</comment>
<dbReference type="PANTHER" id="PTHR39330">
    <property type="entry name" value="ETHANOLAMINE AMMONIA-LYASE LIGHT CHAIN"/>
    <property type="match status" value="1"/>
</dbReference>
<dbReference type="GO" id="GO:0046336">
    <property type="term" value="P:ethanolamine catabolic process"/>
    <property type="evidence" value="ECO:0007669"/>
    <property type="project" value="UniProtKB-UniRule"/>
</dbReference>
<sequence>MNPELIEEITRLVVEKLQSQPSSLVSTTEAAKSANRGVKFWNHTSSSSNCHVDSSLPIEMLESSVVDSEQALVKFRKHNDMKQSNPVISQATMQQKEKKPVKSGEKITGVRNPVNKEELEILMSKTPARIGIGRAGLRPRTDTWLKFRFDHAAAVDAVYGDVNDELLNRLDLFKVNTKVTDKEVYIRRPDYGRKLSDEAKKMIEQRCEKAPTVQVIVSDGLSSKAIDANLEDVYLSLQQSLRSAGLNMGTPFYIEKGRVAVMDDVGELLQPKVVILLIGERPGLISAESLSAYLCYEPRRGTIEAERMVVSNIHKGGIPPVEAGAYLGTVIQKVLKYEASGVSLVKKER</sequence>
<dbReference type="PANTHER" id="PTHR39330:SF1">
    <property type="entry name" value="ETHANOLAMINE AMMONIA-LYASE SMALL SUBUNIT"/>
    <property type="match status" value="1"/>
</dbReference>
<comment type="catalytic activity">
    <reaction evidence="1">
        <text>ethanolamine = acetaldehyde + NH4(+)</text>
        <dbReference type="Rhea" id="RHEA:15313"/>
        <dbReference type="ChEBI" id="CHEBI:15343"/>
        <dbReference type="ChEBI" id="CHEBI:28938"/>
        <dbReference type="ChEBI" id="CHEBI:57603"/>
        <dbReference type="EC" id="4.3.1.7"/>
    </reaction>
</comment>
<dbReference type="OrthoDB" id="114248at2"/>
<keyword evidence="1" id="KW-0846">Cobalamin</keyword>
<dbReference type="UniPathway" id="UPA00560"/>
<dbReference type="InterPro" id="IPR042251">
    <property type="entry name" value="EutC_C"/>
</dbReference>
<dbReference type="GO" id="GO:0031471">
    <property type="term" value="C:ethanolamine degradation polyhedral organelle"/>
    <property type="evidence" value="ECO:0007669"/>
    <property type="project" value="UniProtKB-UniRule"/>
</dbReference>
<protein>
    <recommendedName>
        <fullName evidence="1">Ethanolamine ammonia-lyase small subunit</fullName>
        <shortName evidence="1">EAL small subunit</shortName>
        <ecNumber evidence="1">4.3.1.7</ecNumber>
    </recommendedName>
</protein>
<dbReference type="Gene3D" id="3.40.50.11240">
    <property type="entry name" value="Ethanolamine ammonia-lyase light chain (EutC)"/>
    <property type="match status" value="1"/>
</dbReference>
<dbReference type="GO" id="GO:0009350">
    <property type="term" value="C:ethanolamine ammonia-lyase complex"/>
    <property type="evidence" value="ECO:0007669"/>
    <property type="project" value="UniProtKB-UniRule"/>
</dbReference>
<dbReference type="NCBIfam" id="NF003971">
    <property type="entry name" value="PRK05465.1"/>
    <property type="match status" value="1"/>
</dbReference>
<evidence type="ECO:0000313" key="2">
    <source>
        <dbReference type="EMBL" id="AZV43781.1"/>
    </source>
</evidence>
<evidence type="ECO:0000313" key="3">
    <source>
        <dbReference type="Proteomes" id="UP000283095"/>
    </source>
</evidence>
<name>A0A3T0KUB0_9BACI</name>
<gene>
    <name evidence="1 2" type="primary">eutC</name>
    <name evidence="2" type="ORF">BAOM_3172</name>
</gene>
<dbReference type="GO" id="GO:0006520">
    <property type="term" value="P:amino acid metabolic process"/>
    <property type="evidence" value="ECO:0007669"/>
    <property type="project" value="InterPro"/>
</dbReference>
<keyword evidence="1" id="KW-1283">Bacterial microcompartment</keyword>
<comment type="function">
    <text evidence="1">Catalyzes the deamination of various vicinal amino-alcohols to oxo compounds. Allows this organism to utilize ethanolamine as the sole source of nitrogen and carbon in the presence of external vitamin B12.</text>
</comment>
<comment type="subcellular location">
    <subcellularLocation>
        <location evidence="1">Bacterial microcompartment</location>
    </subcellularLocation>
</comment>
<organism evidence="2 3">
    <name type="scientific">Peribacillus asahii</name>
    <dbReference type="NCBI Taxonomy" id="228899"/>
    <lineage>
        <taxon>Bacteria</taxon>
        <taxon>Bacillati</taxon>
        <taxon>Bacillota</taxon>
        <taxon>Bacilli</taxon>
        <taxon>Bacillales</taxon>
        <taxon>Bacillaceae</taxon>
        <taxon>Peribacillus</taxon>
    </lineage>
</organism>
<keyword evidence="1 2" id="KW-0456">Lyase</keyword>
<dbReference type="Proteomes" id="UP000283095">
    <property type="component" value="Chromosome"/>
</dbReference>
<feature type="binding site" evidence="1">
    <location>
        <position position="259"/>
    </location>
    <ligand>
        <name>adenosylcob(III)alamin</name>
        <dbReference type="ChEBI" id="CHEBI:18408"/>
    </ligand>
</feature>
<dbReference type="AlphaFoldDB" id="A0A3T0KUB0"/>
<dbReference type="GO" id="GO:0031419">
    <property type="term" value="F:cobalamin binding"/>
    <property type="evidence" value="ECO:0007669"/>
    <property type="project" value="UniProtKB-UniRule"/>
</dbReference>
<dbReference type="EC" id="4.3.1.7" evidence="1"/>
<comment type="cofactor">
    <cofactor evidence="1">
        <name>adenosylcob(III)alamin</name>
        <dbReference type="ChEBI" id="CHEBI:18408"/>
    </cofactor>
    <text evidence="1">Binds between the large and small subunits.</text>
</comment>
<dbReference type="InterPro" id="IPR042255">
    <property type="entry name" value="EutC_N"/>
</dbReference>
<evidence type="ECO:0000256" key="1">
    <source>
        <dbReference type="HAMAP-Rule" id="MF_00601"/>
    </source>
</evidence>
<comment type="pathway">
    <text evidence="1">Amine and polyamine degradation; ethanolamine degradation.</text>
</comment>
<dbReference type="Gene3D" id="1.10.30.40">
    <property type="entry name" value="Ethanolamine ammonia-lyase light chain (EutC), N-terminal domain"/>
    <property type="match status" value="1"/>
</dbReference>
<keyword evidence="1" id="KW-0170">Cobalt</keyword>
<dbReference type="RefSeq" id="WP_127760893.1">
    <property type="nucleotide sequence ID" value="NZ_CP026095.1"/>
</dbReference>
<feature type="binding site" evidence="1">
    <location>
        <position position="280"/>
    </location>
    <ligand>
        <name>adenosylcob(III)alamin</name>
        <dbReference type="ChEBI" id="CHEBI:18408"/>
    </ligand>
</feature>
<dbReference type="GO" id="GO:0008851">
    <property type="term" value="F:ethanolamine ammonia-lyase activity"/>
    <property type="evidence" value="ECO:0007669"/>
    <property type="project" value="UniProtKB-UniRule"/>
</dbReference>
<proteinExistence type="inferred from homology"/>
<dbReference type="Pfam" id="PF05985">
    <property type="entry name" value="EutC"/>
    <property type="match status" value="1"/>
</dbReference>